<dbReference type="InterPro" id="IPR011008">
    <property type="entry name" value="Dimeric_a/b-barrel"/>
</dbReference>
<feature type="region of interest" description="Disordered" evidence="2">
    <location>
        <begin position="102"/>
        <end position="123"/>
    </location>
</feature>
<dbReference type="EMBL" id="JBHSLD010000007">
    <property type="protein sequence ID" value="MFC5380860.1"/>
    <property type="molecule type" value="Genomic_DNA"/>
</dbReference>
<evidence type="ECO:0000259" key="3">
    <source>
        <dbReference type="Pfam" id="PF03795"/>
    </source>
</evidence>
<feature type="domain" description="YCII-related" evidence="3">
    <location>
        <begin position="1"/>
        <end position="116"/>
    </location>
</feature>
<dbReference type="PANTHER" id="PTHR35174">
    <property type="entry name" value="BLL7171 PROTEIN-RELATED"/>
    <property type="match status" value="1"/>
</dbReference>
<comment type="caution">
    <text evidence="4">The sequence shown here is derived from an EMBL/GenBank/DDBJ whole genome shotgun (WGS) entry which is preliminary data.</text>
</comment>
<sequence length="123" mass="12877">MEFLLLAVETEAAFAERDDPDRAPAYWAGWQGYVTALEEAGVLRGANGLHPPATATTVRVVEGRVDVQDGPYADTKEQLGGYFVVDVPDLDAALGWAGRCPSAAAGGSCEVRPVLPPPRPAGA</sequence>
<accession>A0ABW0GLT1</accession>
<dbReference type="PANTHER" id="PTHR35174:SF3">
    <property type="entry name" value="BLL7171 PROTEIN"/>
    <property type="match status" value="1"/>
</dbReference>
<evidence type="ECO:0000313" key="4">
    <source>
        <dbReference type="EMBL" id="MFC5380860.1"/>
    </source>
</evidence>
<dbReference type="Gene3D" id="3.30.70.1060">
    <property type="entry name" value="Dimeric alpha+beta barrel"/>
    <property type="match status" value="1"/>
</dbReference>
<dbReference type="RefSeq" id="WP_340267517.1">
    <property type="nucleotide sequence ID" value="NZ_JBBEOG010000002.1"/>
</dbReference>
<dbReference type="SUPFAM" id="SSF54909">
    <property type="entry name" value="Dimeric alpha+beta barrel"/>
    <property type="match status" value="1"/>
</dbReference>
<feature type="compositionally biased region" description="Pro residues" evidence="2">
    <location>
        <begin position="114"/>
        <end position="123"/>
    </location>
</feature>
<name>A0ABW0GLT1_9MICO</name>
<dbReference type="InterPro" id="IPR005545">
    <property type="entry name" value="YCII"/>
</dbReference>
<dbReference type="Proteomes" id="UP001596122">
    <property type="component" value="Unassembled WGS sequence"/>
</dbReference>
<dbReference type="Pfam" id="PF03795">
    <property type="entry name" value="YCII"/>
    <property type="match status" value="1"/>
</dbReference>
<protein>
    <submittedName>
        <fullName evidence="4">YciI family protein</fullName>
    </submittedName>
</protein>
<evidence type="ECO:0000313" key="5">
    <source>
        <dbReference type="Proteomes" id="UP001596122"/>
    </source>
</evidence>
<keyword evidence="5" id="KW-1185">Reference proteome</keyword>
<reference evidence="5" key="1">
    <citation type="journal article" date="2019" name="Int. J. Syst. Evol. Microbiol.">
        <title>The Global Catalogue of Microorganisms (GCM) 10K type strain sequencing project: providing services to taxonomists for standard genome sequencing and annotation.</title>
        <authorList>
            <consortium name="The Broad Institute Genomics Platform"/>
            <consortium name="The Broad Institute Genome Sequencing Center for Infectious Disease"/>
            <person name="Wu L."/>
            <person name="Ma J."/>
        </authorList>
    </citation>
    <scope>NUCLEOTIDE SEQUENCE [LARGE SCALE GENOMIC DNA]</scope>
    <source>
        <strain evidence="5">CCUG 43114</strain>
    </source>
</reference>
<evidence type="ECO:0000256" key="1">
    <source>
        <dbReference type="ARBA" id="ARBA00007689"/>
    </source>
</evidence>
<proteinExistence type="inferred from homology"/>
<comment type="similarity">
    <text evidence="1">Belongs to the YciI family.</text>
</comment>
<organism evidence="4 5">
    <name type="scientific">Aquipuribacter nitratireducens</name>
    <dbReference type="NCBI Taxonomy" id="650104"/>
    <lineage>
        <taxon>Bacteria</taxon>
        <taxon>Bacillati</taxon>
        <taxon>Actinomycetota</taxon>
        <taxon>Actinomycetes</taxon>
        <taxon>Micrococcales</taxon>
        <taxon>Intrasporangiaceae</taxon>
        <taxon>Aquipuribacter</taxon>
    </lineage>
</organism>
<evidence type="ECO:0000256" key="2">
    <source>
        <dbReference type="SAM" id="MobiDB-lite"/>
    </source>
</evidence>
<gene>
    <name evidence="4" type="ORF">ACFPJ6_08660</name>
</gene>